<organism evidence="2">
    <name type="scientific">Nothobranchius rachovii</name>
    <name type="common">bluefin notho</name>
    <dbReference type="NCBI Taxonomy" id="451742"/>
    <lineage>
        <taxon>Eukaryota</taxon>
        <taxon>Metazoa</taxon>
        <taxon>Chordata</taxon>
        <taxon>Craniata</taxon>
        <taxon>Vertebrata</taxon>
        <taxon>Euteleostomi</taxon>
        <taxon>Actinopterygii</taxon>
        <taxon>Neopterygii</taxon>
        <taxon>Teleostei</taxon>
        <taxon>Neoteleostei</taxon>
        <taxon>Acanthomorphata</taxon>
        <taxon>Ovalentaria</taxon>
        <taxon>Atherinomorphae</taxon>
        <taxon>Cyprinodontiformes</taxon>
        <taxon>Nothobranchiidae</taxon>
        <taxon>Nothobranchius</taxon>
    </lineage>
</organism>
<reference evidence="2" key="1">
    <citation type="submission" date="2016-05" db="EMBL/GenBank/DDBJ databases">
        <authorList>
            <person name="Lavstsen T."/>
            <person name="Jespersen J.S."/>
        </authorList>
    </citation>
    <scope>NUCLEOTIDE SEQUENCE</scope>
    <source>
        <tissue evidence="2">Brain</tissue>
    </source>
</reference>
<name>A0A1A8NHF8_9TELE</name>
<dbReference type="EMBL" id="HAEH01002228">
    <property type="protein sequence ID" value="SBR68493.1"/>
    <property type="molecule type" value="Transcribed_RNA"/>
</dbReference>
<reference evidence="2" key="2">
    <citation type="submission" date="2016-06" db="EMBL/GenBank/DDBJ databases">
        <title>The genome of a short-lived fish provides insights into sex chromosome evolution and the genetic control of aging.</title>
        <authorList>
            <person name="Reichwald K."/>
            <person name="Felder M."/>
            <person name="Petzold A."/>
            <person name="Koch P."/>
            <person name="Groth M."/>
            <person name="Platzer M."/>
        </authorList>
    </citation>
    <scope>NUCLEOTIDE SEQUENCE</scope>
    <source>
        <tissue evidence="2">Brain</tissue>
    </source>
</reference>
<feature type="region of interest" description="Disordered" evidence="1">
    <location>
        <begin position="64"/>
        <end position="86"/>
    </location>
</feature>
<feature type="non-terminal residue" evidence="2">
    <location>
        <position position="86"/>
    </location>
</feature>
<gene>
    <name evidence="2" type="primary">Nfu_g_1_018912</name>
</gene>
<protein>
    <submittedName>
        <fullName evidence="2">Uncharacterized protein</fullName>
    </submittedName>
</protein>
<evidence type="ECO:0000256" key="1">
    <source>
        <dbReference type="SAM" id="MobiDB-lite"/>
    </source>
</evidence>
<evidence type="ECO:0000313" key="2">
    <source>
        <dbReference type="EMBL" id="SBR68493.1"/>
    </source>
</evidence>
<dbReference type="AlphaFoldDB" id="A0A1A8NHF8"/>
<accession>A0A1A8NHF8</accession>
<feature type="non-terminal residue" evidence="2">
    <location>
        <position position="1"/>
    </location>
</feature>
<proteinExistence type="predicted"/>
<sequence>VSGKPQVWAGSSSGLLEEKHDEICKSLLQAWLRGTAAGIQQHSERERGRRRWVTWFTAALSSNGMNGPQIGANGRRGAGIKAGAPL</sequence>